<evidence type="ECO:0000313" key="2">
    <source>
        <dbReference type="Proteomes" id="UP000594004"/>
    </source>
</evidence>
<proteinExistence type="predicted"/>
<sequence>MKNIELLESFELELNKLDDNFTKPTTNTTEYFLNAGLDKFWKTRYSLNNPKVKGFELIQKRIDDLRTLVAEVTLVPDTTSKDLYTVTIPEDYVILLGDTAGISPADGYTDPCWELDSDGNYVIHYSDVLEGSIETIDRIKENSLSEYHLRYTKAKPIRLLSGNEIKLYTDGKYKVSKYILHYLRKPHYIDIHTEPFKEYTDMPEHTHLEIVKLAAQLYIENQANPRYNSYTLEVVPNME</sequence>
<protein>
    <submittedName>
        <fullName evidence="1">Uncharacterized protein</fullName>
    </submittedName>
</protein>
<evidence type="ECO:0000313" key="1">
    <source>
        <dbReference type="EMBL" id="QOR57560.1"/>
    </source>
</evidence>
<dbReference type="KEGG" id="vg:65131708"/>
<organism evidence="1 2">
    <name type="scientific">uncultured phage cr125_1</name>
    <dbReference type="NCBI Taxonomy" id="2772091"/>
    <lineage>
        <taxon>Viruses</taxon>
        <taxon>Duplodnaviria</taxon>
        <taxon>Heunggongvirae</taxon>
        <taxon>Uroviricota</taxon>
        <taxon>Caudoviricetes</taxon>
        <taxon>Crassvirales</taxon>
        <taxon>Suoliviridae</taxon>
        <taxon>Uncouvirinae</taxon>
        <taxon>Aurodevirus</taxon>
        <taxon>Aurodevirus hominis</taxon>
    </lineage>
</organism>
<keyword evidence="2" id="KW-1185">Reference proteome</keyword>
<dbReference type="RefSeq" id="YP_010113200.1">
    <property type="nucleotide sequence ID" value="NC_055900.1"/>
</dbReference>
<reference evidence="1 2" key="1">
    <citation type="submission" date="2020-07" db="EMBL/GenBank/DDBJ databases">
        <title>Taxonomic proposal: Crassvirales, a new order of highly abundant and diverse bacterial viruses.</title>
        <authorList>
            <person name="Shkoporov A.N."/>
            <person name="Stockdale S.R."/>
            <person name="Guerin E."/>
            <person name="Ross R.P."/>
            <person name="Hill C."/>
        </authorList>
    </citation>
    <scope>NUCLEOTIDE SEQUENCE [LARGE SCALE GENOMIC DNA]</scope>
</reference>
<name>A0A7M1RX36_9CAUD</name>
<dbReference type="Proteomes" id="UP000594004">
    <property type="component" value="Segment"/>
</dbReference>
<dbReference type="EMBL" id="MT774407">
    <property type="protein sequence ID" value="QOR57560.1"/>
    <property type="molecule type" value="Genomic_DNA"/>
</dbReference>
<accession>A0A7M1RX36</accession>
<dbReference type="GeneID" id="65131708"/>